<dbReference type="SUPFAM" id="SSF46785">
    <property type="entry name" value="Winged helix' DNA-binding domain"/>
    <property type="match status" value="1"/>
</dbReference>
<evidence type="ECO:0000256" key="1">
    <source>
        <dbReference type="ARBA" id="ARBA00023015"/>
    </source>
</evidence>
<dbReference type="AlphaFoldDB" id="A0A927GSB1"/>
<evidence type="ECO:0000259" key="6">
    <source>
        <dbReference type="PROSITE" id="PS51077"/>
    </source>
</evidence>
<dbReference type="InterPro" id="IPR036390">
    <property type="entry name" value="WH_DNA-bd_sf"/>
</dbReference>
<evidence type="ECO:0000256" key="3">
    <source>
        <dbReference type="ARBA" id="ARBA00023163"/>
    </source>
</evidence>
<organism evidence="8 9">
    <name type="scientific">Paenibacillus sabuli</name>
    <dbReference type="NCBI Taxonomy" id="2772509"/>
    <lineage>
        <taxon>Bacteria</taxon>
        <taxon>Bacillati</taxon>
        <taxon>Bacillota</taxon>
        <taxon>Bacilli</taxon>
        <taxon>Bacillales</taxon>
        <taxon>Paenibacillaceae</taxon>
        <taxon>Paenibacillus</taxon>
    </lineage>
</organism>
<accession>A0A927GSB1</accession>
<dbReference type="Gene3D" id="3.30.450.40">
    <property type="match status" value="1"/>
</dbReference>
<dbReference type="InterPro" id="IPR005471">
    <property type="entry name" value="Tscrpt_reg_IclR_N"/>
</dbReference>
<feature type="domain" description="HTH iclR-type" evidence="6">
    <location>
        <begin position="4"/>
        <end position="66"/>
    </location>
</feature>
<comment type="function">
    <text evidence="4">May be an activator protein for the gylABX operon.</text>
</comment>
<dbReference type="Pfam" id="PF09339">
    <property type="entry name" value="HTH_IclR"/>
    <property type="match status" value="1"/>
</dbReference>
<dbReference type="GO" id="GO:0003677">
    <property type="term" value="F:DNA binding"/>
    <property type="evidence" value="ECO:0007669"/>
    <property type="project" value="UniProtKB-KW"/>
</dbReference>
<protein>
    <recommendedName>
        <fullName evidence="5">Glycerol operon regulatory protein</fullName>
    </recommendedName>
</protein>
<proteinExistence type="predicted"/>
<gene>
    <name evidence="8" type="ORF">IDH44_15245</name>
</gene>
<dbReference type="InterPro" id="IPR014757">
    <property type="entry name" value="Tscrpt_reg_IclR_C"/>
</dbReference>
<dbReference type="InterPro" id="IPR029016">
    <property type="entry name" value="GAF-like_dom_sf"/>
</dbReference>
<evidence type="ECO:0000256" key="5">
    <source>
        <dbReference type="ARBA" id="ARBA00070406"/>
    </source>
</evidence>
<keyword evidence="3" id="KW-0804">Transcription</keyword>
<dbReference type="PANTHER" id="PTHR30136">
    <property type="entry name" value="HELIX-TURN-HELIX TRANSCRIPTIONAL REGULATOR, ICLR FAMILY"/>
    <property type="match status" value="1"/>
</dbReference>
<keyword evidence="1" id="KW-0805">Transcription regulation</keyword>
<dbReference type="PROSITE" id="PS51078">
    <property type="entry name" value="ICLR_ED"/>
    <property type="match status" value="1"/>
</dbReference>
<evidence type="ECO:0000256" key="2">
    <source>
        <dbReference type="ARBA" id="ARBA00023125"/>
    </source>
</evidence>
<evidence type="ECO:0000313" key="8">
    <source>
        <dbReference type="EMBL" id="MBD2846554.1"/>
    </source>
</evidence>
<name>A0A927GSB1_9BACL</name>
<feature type="domain" description="IclR-ED" evidence="7">
    <location>
        <begin position="67"/>
        <end position="250"/>
    </location>
</feature>
<keyword evidence="9" id="KW-1185">Reference proteome</keyword>
<dbReference type="GO" id="GO:0003700">
    <property type="term" value="F:DNA-binding transcription factor activity"/>
    <property type="evidence" value="ECO:0007669"/>
    <property type="project" value="TreeGrafter"/>
</dbReference>
<reference evidence="8" key="1">
    <citation type="submission" date="2020-09" db="EMBL/GenBank/DDBJ databases">
        <title>A novel bacterium of genus Paenibacillus, isolated from South China Sea.</title>
        <authorList>
            <person name="Huang H."/>
            <person name="Mo K."/>
            <person name="Hu Y."/>
        </authorList>
    </citation>
    <scope>NUCLEOTIDE SEQUENCE</scope>
    <source>
        <strain evidence="8">IB182496</strain>
    </source>
</reference>
<evidence type="ECO:0000256" key="4">
    <source>
        <dbReference type="ARBA" id="ARBA00058938"/>
    </source>
</evidence>
<dbReference type="EMBL" id="JACXIZ010000025">
    <property type="protein sequence ID" value="MBD2846554.1"/>
    <property type="molecule type" value="Genomic_DNA"/>
</dbReference>
<dbReference type="Pfam" id="PF01614">
    <property type="entry name" value="IclR_C"/>
    <property type="match status" value="1"/>
</dbReference>
<dbReference type="Gene3D" id="1.10.10.10">
    <property type="entry name" value="Winged helix-like DNA-binding domain superfamily/Winged helix DNA-binding domain"/>
    <property type="match status" value="1"/>
</dbReference>
<dbReference type="SMART" id="SM00346">
    <property type="entry name" value="HTH_ICLR"/>
    <property type="match status" value="1"/>
</dbReference>
<dbReference type="GO" id="GO:0045892">
    <property type="term" value="P:negative regulation of DNA-templated transcription"/>
    <property type="evidence" value="ECO:0007669"/>
    <property type="project" value="TreeGrafter"/>
</dbReference>
<evidence type="ECO:0000259" key="7">
    <source>
        <dbReference type="PROSITE" id="PS51078"/>
    </source>
</evidence>
<keyword evidence="2" id="KW-0238">DNA-binding</keyword>
<evidence type="ECO:0000313" key="9">
    <source>
        <dbReference type="Proteomes" id="UP000621560"/>
    </source>
</evidence>
<dbReference type="PROSITE" id="PS51077">
    <property type="entry name" value="HTH_ICLR"/>
    <property type="match status" value="1"/>
</dbReference>
<dbReference type="RefSeq" id="WP_190919097.1">
    <property type="nucleotide sequence ID" value="NZ_JACXIZ010000025.1"/>
</dbReference>
<dbReference type="InterPro" id="IPR036388">
    <property type="entry name" value="WH-like_DNA-bd_sf"/>
</dbReference>
<dbReference type="PANTHER" id="PTHR30136:SF7">
    <property type="entry name" value="HTH-TYPE TRANSCRIPTIONAL REGULATOR KDGR-RELATED"/>
    <property type="match status" value="1"/>
</dbReference>
<dbReference type="FunFam" id="1.10.10.10:FF:000056">
    <property type="entry name" value="IclR family transcriptional regulator"/>
    <property type="match status" value="1"/>
</dbReference>
<dbReference type="SUPFAM" id="SSF55781">
    <property type="entry name" value="GAF domain-like"/>
    <property type="match status" value="1"/>
</dbReference>
<dbReference type="InterPro" id="IPR050707">
    <property type="entry name" value="HTH_MetabolicPath_Reg"/>
</dbReference>
<sequence length="259" mass="28775">MPIIQSVERALQILDLFDEYRPELKITEISAKLQLHKSTVHSLLKTLQAQHYIQQNPENGKYRLGLKLLERSSRLIESLDIRQVARGELEELCRVTGQTVHLVVLDGREGVYIDKVEGPKAVIRYSRIGKRIPLHSSAVGKALIADALPEKLEAILAGYTYAKHTERTLTSESALRAELERVREQGYAVDDQENEPGVYCIAVPIHGYTGEVAAAMSISMLIARVSEQEREAYAQALLAASERLSARLGGGLARRPGAR</sequence>
<dbReference type="Proteomes" id="UP000621560">
    <property type="component" value="Unassembled WGS sequence"/>
</dbReference>
<comment type="caution">
    <text evidence="8">The sequence shown here is derived from an EMBL/GenBank/DDBJ whole genome shotgun (WGS) entry which is preliminary data.</text>
</comment>